<organism evidence="3 5">
    <name type="scientific">Legionella birminghamensis</name>
    <dbReference type="NCBI Taxonomy" id="28083"/>
    <lineage>
        <taxon>Bacteria</taxon>
        <taxon>Pseudomonadati</taxon>
        <taxon>Pseudomonadota</taxon>
        <taxon>Gammaproteobacteria</taxon>
        <taxon>Legionellales</taxon>
        <taxon>Legionellaceae</taxon>
        <taxon>Legionella</taxon>
    </lineage>
</organism>
<dbReference type="STRING" id="28083.Lbir_2871"/>
<evidence type="ECO:0000256" key="1">
    <source>
        <dbReference type="SAM" id="MobiDB-lite"/>
    </source>
</evidence>
<dbReference type="RefSeq" id="WP_058524844.1">
    <property type="nucleotide sequence ID" value="NZ_CAAAHV010000021.1"/>
</dbReference>
<sequence>MPETVERGQGKLIRNLNTYFESQDLPFRMSSEGMCHGLSVLRCKYVLEGRENDYYKMLDQISNETLQGGDKSLNELNEFVMQVLKSHAPEVFSRQKQRDAFSMLEVPGEGILKFNMIASTDTWKKTMESLHLQKDEAMILSTPTHTMSVSVTADNKYRLADPNDHAGFQDFESSDALLDHITSKYVWKGDYGFSVEIVRNKESMSKTREPPLPTMQEIYKDINLTAATERMDGKFTQFYFVFGLGGYDDTETFNLLLNKVIDLEGDARAEALSAMDVGLVFGAAQCDSVNILTAAIEKLPNRINSNIELMVDKSIDGGAHRVFSLLAERPETQENFKKLFSNEKASEYIHKAIAGSDPGIVKKVLAMYDSMPVDELAKAILKKNTQSGRDAIGSAIEVNGKYGANNEGPVSLLLNKVLESNQKLSAEQLLRYTLQAIKTNQPNLVTLLADTIEKNLPEKDKKAIFESIQLSEKTAKQTDLSILKTLQEHGTTHTKAVQGVMLEKENKPKGFRLAIGIMIEKFTDWSNKYKLGKEENMQQVMSNFKSFKERNQEQRQPAPKADVTPEPEYAGPAGP</sequence>
<evidence type="ECO:0000313" key="3">
    <source>
        <dbReference type="EMBL" id="STX31018.1"/>
    </source>
</evidence>
<proteinExistence type="predicted"/>
<name>A0A378I730_9GAMM</name>
<dbReference type="OrthoDB" id="5654137at2"/>
<dbReference type="AlphaFoldDB" id="A0A378I730"/>
<protein>
    <submittedName>
        <fullName evidence="3">Ankyrin repeat-containing protein</fullName>
    </submittedName>
</protein>
<gene>
    <name evidence="2" type="ORF">Lbir_2871</name>
    <name evidence="3" type="ORF">NCTC12437_00788</name>
</gene>
<dbReference type="EMBL" id="UGNW01000001">
    <property type="protein sequence ID" value="STX31018.1"/>
    <property type="molecule type" value="Genomic_DNA"/>
</dbReference>
<evidence type="ECO:0000313" key="2">
    <source>
        <dbReference type="EMBL" id="KTC68269.1"/>
    </source>
</evidence>
<evidence type="ECO:0000313" key="4">
    <source>
        <dbReference type="Proteomes" id="UP000054735"/>
    </source>
</evidence>
<keyword evidence="4" id="KW-1185">Reference proteome</keyword>
<dbReference type="Proteomes" id="UP000054735">
    <property type="component" value="Unassembled WGS sequence"/>
</dbReference>
<reference evidence="2 4" key="1">
    <citation type="submission" date="2015-11" db="EMBL/GenBank/DDBJ databases">
        <title>Genomic analysis of 38 Legionella species identifies large and diverse effector repertoires.</title>
        <authorList>
            <person name="Burstein D."/>
            <person name="Amaro F."/>
            <person name="Zusman T."/>
            <person name="Lifshitz Z."/>
            <person name="Cohen O."/>
            <person name="Gilbert J.A."/>
            <person name="Pupko T."/>
            <person name="Shuman H.A."/>
            <person name="Segal G."/>
        </authorList>
    </citation>
    <scope>NUCLEOTIDE SEQUENCE [LARGE SCALE GENOMIC DNA]</scope>
    <source>
        <strain evidence="2 4">CDC#1407-AL-14</strain>
    </source>
</reference>
<accession>A0A378I730</accession>
<feature type="region of interest" description="Disordered" evidence="1">
    <location>
        <begin position="540"/>
        <end position="575"/>
    </location>
</feature>
<evidence type="ECO:0000313" key="5">
    <source>
        <dbReference type="Proteomes" id="UP000255066"/>
    </source>
</evidence>
<dbReference type="Proteomes" id="UP000255066">
    <property type="component" value="Unassembled WGS sequence"/>
</dbReference>
<dbReference type="EMBL" id="LNXT01000048">
    <property type="protein sequence ID" value="KTC68269.1"/>
    <property type="molecule type" value="Genomic_DNA"/>
</dbReference>
<reference evidence="3 5" key="2">
    <citation type="submission" date="2018-06" db="EMBL/GenBank/DDBJ databases">
        <authorList>
            <consortium name="Pathogen Informatics"/>
            <person name="Doyle S."/>
        </authorList>
    </citation>
    <scope>NUCLEOTIDE SEQUENCE [LARGE SCALE GENOMIC DNA]</scope>
    <source>
        <strain evidence="3 5">NCTC12437</strain>
    </source>
</reference>